<dbReference type="InterPro" id="IPR005846">
    <property type="entry name" value="A-D-PHexomutase_a/b/a-III"/>
</dbReference>
<dbReference type="Pfam" id="PF02879">
    <property type="entry name" value="PGM_PMM_II"/>
    <property type="match status" value="1"/>
</dbReference>
<evidence type="ECO:0000259" key="7">
    <source>
        <dbReference type="Pfam" id="PF00408"/>
    </source>
</evidence>
<feature type="domain" description="Alpha-D-phosphohexomutase alpha/beta/alpha" evidence="8">
    <location>
        <begin position="7"/>
        <end position="129"/>
    </location>
</feature>
<reference evidence="11 12" key="1">
    <citation type="submission" date="2021-07" db="EMBL/GenBank/DDBJ databases">
        <title>A novel Jannaschia species isolated from marine dinoflagellate Ceratoperidinium margalefii.</title>
        <authorList>
            <person name="Jiang Y."/>
            <person name="Li Z."/>
        </authorList>
    </citation>
    <scope>NUCLEOTIDE SEQUENCE [LARGE SCALE GENOMIC DNA]</scope>
    <source>
        <strain evidence="11 12">J12C1-MA-4</strain>
    </source>
</reference>
<evidence type="ECO:0000256" key="4">
    <source>
        <dbReference type="ARBA" id="ARBA00022842"/>
    </source>
</evidence>
<dbReference type="GO" id="GO:0016868">
    <property type="term" value="F:intramolecular phosphotransferase activity"/>
    <property type="evidence" value="ECO:0007669"/>
    <property type="project" value="InterPro"/>
</dbReference>
<dbReference type="Pfam" id="PF02880">
    <property type="entry name" value="PGM_PMM_III"/>
    <property type="match status" value="1"/>
</dbReference>
<dbReference type="GO" id="GO:0000287">
    <property type="term" value="F:magnesium ion binding"/>
    <property type="evidence" value="ECO:0007669"/>
    <property type="project" value="InterPro"/>
</dbReference>
<organism evidence="11 12">
    <name type="scientific">Gymnodinialimonas ceratoperidinii</name>
    <dbReference type="NCBI Taxonomy" id="2856823"/>
    <lineage>
        <taxon>Bacteria</taxon>
        <taxon>Pseudomonadati</taxon>
        <taxon>Pseudomonadota</taxon>
        <taxon>Alphaproteobacteria</taxon>
        <taxon>Rhodobacterales</taxon>
        <taxon>Paracoccaceae</taxon>
        <taxon>Gymnodinialimonas</taxon>
    </lineage>
</organism>
<dbReference type="CDD" id="cd03089">
    <property type="entry name" value="PMM_PGM"/>
    <property type="match status" value="1"/>
</dbReference>
<dbReference type="PROSITE" id="PS00710">
    <property type="entry name" value="PGM_PMM"/>
    <property type="match status" value="1"/>
</dbReference>
<dbReference type="RefSeq" id="WP_219001324.1">
    <property type="nucleotide sequence ID" value="NZ_CP079194.1"/>
</dbReference>
<gene>
    <name evidence="11" type="ORF">KYE46_14010</name>
</gene>
<dbReference type="InterPro" id="IPR016066">
    <property type="entry name" value="A-D-PHexomutase_CS"/>
</dbReference>
<evidence type="ECO:0000256" key="1">
    <source>
        <dbReference type="ARBA" id="ARBA00001946"/>
    </source>
</evidence>
<keyword evidence="4 6" id="KW-0460">Magnesium</keyword>
<dbReference type="PANTHER" id="PTHR43771">
    <property type="entry name" value="PHOSPHOMANNOMUTASE"/>
    <property type="match status" value="1"/>
</dbReference>
<dbReference type="Pfam" id="PF02878">
    <property type="entry name" value="PGM_PMM_I"/>
    <property type="match status" value="1"/>
</dbReference>
<dbReference type="Proteomes" id="UP000825009">
    <property type="component" value="Chromosome"/>
</dbReference>
<feature type="domain" description="Alpha-D-phosphohexomutase alpha/beta/alpha" evidence="10">
    <location>
        <begin position="263"/>
        <end position="367"/>
    </location>
</feature>
<feature type="domain" description="Alpha-D-phosphohexomutase alpha/beta/alpha" evidence="9">
    <location>
        <begin position="154"/>
        <end position="258"/>
    </location>
</feature>
<dbReference type="InterPro" id="IPR005844">
    <property type="entry name" value="A-D-PHexomutase_a/b/a-I"/>
</dbReference>
<evidence type="ECO:0000256" key="2">
    <source>
        <dbReference type="ARBA" id="ARBA00022553"/>
    </source>
</evidence>
<name>A0A8F6TUM9_9RHOB</name>
<evidence type="ECO:0000256" key="5">
    <source>
        <dbReference type="ARBA" id="ARBA00023235"/>
    </source>
</evidence>
<evidence type="ECO:0000256" key="3">
    <source>
        <dbReference type="ARBA" id="ARBA00022723"/>
    </source>
</evidence>
<keyword evidence="2" id="KW-0597">Phosphoprotein</keyword>
<dbReference type="AlphaFoldDB" id="A0A8F6TUM9"/>
<evidence type="ECO:0000259" key="8">
    <source>
        <dbReference type="Pfam" id="PF02878"/>
    </source>
</evidence>
<keyword evidence="12" id="KW-1185">Reference proteome</keyword>
<proteinExistence type="inferred from homology"/>
<dbReference type="PANTHER" id="PTHR43771:SF1">
    <property type="entry name" value="PHOSPHOMANNOMUTASE"/>
    <property type="match status" value="1"/>
</dbReference>
<comment type="similarity">
    <text evidence="6">Belongs to the phosphohexose mutase family.</text>
</comment>
<evidence type="ECO:0000313" key="12">
    <source>
        <dbReference type="Proteomes" id="UP000825009"/>
    </source>
</evidence>
<evidence type="ECO:0000256" key="6">
    <source>
        <dbReference type="RuleBase" id="RU004326"/>
    </source>
</evidence>
<dbReference type="InterPro" id="IPR005845">
    <property type="entry name" value="A-D-PHexomutase_a/b/a-II"/>
</dbReference>
<dbReference type="KEGG" id="gce:KYE46_14010"/>
<evidence type="ECO:0000313" key="11">
    <source>
        <dbReference type="EMBL" id="QXT39035.1"/>
    </source>
</evidence>
<dbReference type="InterPro" id="IPR005843">
    <property type="entry name" value="A-D-PHexomutase_C"/>
</dbReference>
<keyword evidence="3 6" id="KW-0479">Metal-binding</keyword>
<accession>A0A8F6TUM9</accession>
<protein>
    <submittedName>
        <fullName evidence="11">Phosphomannomutase</fullName>
    </submittedName>
</protein>
<comment type="cofactor">
    <cofactor evidence="1">
        <name>Mg(2+)</name>
        <dbReference type="ChEBI" id="CHEBI:18420"/>
    </cofactor>
</comment>
<dbReference type="Pfam" id="PF00408">
    <property type="entry name" value="PGM_PMM_IV"/>
    <property type="match status" value="1"/>
</dbReference>
<sequence>MRALTCFKAYDVRGRMGVDLDEDIAYRIGRAFAGVLAARTVVLARDVRPSSNALSDAVARGLVAAGCRVLDLGLAGTEEMYCATSVFGADGGICVTASHNPVDYNGLKMVRAGSAPLDAETGLLAIKALAETDVFAAPDAAGEVVETAAEARAAYVARVTEFVDIDALKPLKILVNAGHGTAGPCFDAIAEALDQRGSPLRFERLFHEPDGSFPEGLPNPLLPENRTATARAVTETGADFGVAWDGDFDRCFFFDQEGRFIEGEYIVGLLAQAFLEREPGGTIIHDPRVIWNTCDVIAKAGGHAVQSRTGHAFIKQAMRDVDAVYGGEMSAHHYFRDFFHCDSGMIPWLLIAELVSRHGPLADLVAARRAAFPSSGEINFQIANPREAMGRVYDALAAAAVSMDETDGLSLDMGRWRFNLRCSNTEDLLRLNVEAQADAALVAEGVSRVTAIVLGDGSHSAA</sequence>
<keyword evidence="5" id="KW-0413">Isomerase</keyword>
<evidence type="ECO:0000259" key="9">
    <source>
        <dbReference type="Pfam" id="PF02879"/>
    </source>
</evidence>
<dbReference type="GO" id="GO:0005975">
    <property type="term" value="P:carbohydrate metabolic process"/>
    <property type="evidence" value="ECO:0007669"/>
    <property type="project" value="InterPro"/>
</dbReference>
<dbReference type="EMBL" id="CP079194">
    <property type="protein sequence ID" value="QXT39035.1"/>
    <property type="molecule type" value="Genomic_DNA"/>
</dbReference>
<evidence type="ECO:0000259" key="10">
    <source>
        <dbReference type="Pfam" id="PF02880"/>
    </source>
</evidence>
<feature type="domain" description="Alpha-D-phosphohexomutase C-terminal" evidence="7">
    <location>
        <begin position="377"/>
        <end position="449"/>
    </location>
</feature>